<feature type="compositionally biased region" description="Basic and acidic residues" evidence="1">
    <location>
        <begin position="52"/>
        <end position="69"/>
    </location>
</feature>
<organism evidence="2 3">
    <name type="scientific">Sporothrix curviconia</name>
    <dbReference type="NCBI Taxonomy" id="1260050"/>
    <lineage>
        <taxon>Eukaryota</taxon>
        <taxon>Fungi</taxon>
        <taxon>Dikarya</taxon>
        <taxon>Ascomycota</taxon>
        <taxon>Pezizomycotina</taxon>
        <taxon>Sordariomycetes</taxon>
        <taxon>Sordariomycetidae</taxon>
        <taxon>Ophiostomatales</taxon>
        <taxon>Ophiostomataceae</taxon>
        <taxon>Sporothrix</taxon>
    </lineage>
</organism>
<accession>A0ABP0BZM0</accession>
<dbReference type="Proteomes" id="UP001642405">
    <property type="component" value="Unassembled WGS sequence"/>
</dbReference>
<feature type="region of interest" description="Disordered" evidence="1">
    <location>
        <begin position="18"/>
        <end position="76"/>
    </location>
</feature>
<evidence type="ECO:0000313" key="3">
    <source>
        <dbReference type="Proteomes" id="UP001642405"/>
    </source>
</evidence>
<feature type="compositionally biased region" description="Basic and acidic residues" evidence="1">
    <location>
        <begin position="317"/>
        <end position="374"/>
    </location>
</feature>
<comment type="caution">
    <text evidence="2">The sequence shown here is derived from an EMBL/GenBank/DDBJ whole genome shotgun (WGS) entry which is preliminary data.</text>
</comment>
<sequence length="444" mass="52728">MPNLNNIRLQTVFASHDDNSSYINRHESRNESRNEIRHESSHHSHGHRRKHRDEYHSDRTDRTSHEPRVYRYRGPLPISNGQTLPMHMVEHSWALAENVRRGRRHRQPTYVLGMRPMDAFTHDRAGHILRGEMCTLAADCAVLVEKTQNKDGKQPMDLFQLIETEFDLAQGPIWKLWAFGSTKDQAPRELKTLQDVLDFVKERLWVAERGDEGADELFVHFVVETGASWPKLFAVTYEDDEKEEEEEEVVVEEQGCDDTKSDVTIRATPKIQARRAEVLKTFDEWEKDDKNLRMTYEEWQEKDRLKQERMKTLLNREQVKKVPEKQKQREETPREGRKTNEDRVREDRKKEEKRRKEYAEMRERDKERLRERIAAKTPSTVSRSENKDKLKDRTSRHLPVRPEKDRLREHAVRKAPERSTDKAKDATARDKTPRGAHRLFFPFS</sequence>
<evidence type="ECO:0000313" key="2">
    <source>
        <dbReference type="EMBL" id="CAK7224481.1"/>
    </source>
</evidence>
<proteinExistence type="predicted"/>
<protein>
    <submittedName>
        <fullName evidence="2">Uncharacterized protein</fullName>
    </submittedName>
</protein>
<name>A0ABP0BZM0_9PEZI</name>
<keyword evidence="3" id="KW-1185">Reference proteome</keyword>
<dbReference type="EMBL" id="CAWUHB010000030">
    <property type="protein sequence ID" value="CAK7224481.1"/>
    <property type="molecule type" value="Genomic_DNA"/>
</dbReference>
<feature type="region of interest" description="Disordered" evidence="1">
    <location>
        <begin position="307"/>
        <end position="444"/>
    </location>
</feature>
<feature type="compositionally biased region" description="Basic and acidic residues" evidence="1">
    <location>
        <begin position="384"/>
        <end position="433"/>
    </location>
</feature>
<feature type="compositionally biased region" description="Basic and acidic residues" evidence="1">
    <location>
        <begin position="18"/>
        <end position="42"/>
    </location>
</feature>
<gene>
    <name evidence="2" type="ORF">SCUCBS95973_005532</name>
</gene>
<evidence type="ECO:0000256" key="1">
    <source>
        <dbReference type="SAM" id="MobiDB-lite"/>
    </source>
</evidence>
<reference evidence="2 3" key="1">
    <citation type="submission" date="2024-01" db="EMBL/GenBank/DDBJ databases">
        <authorList>
            <person name="Allen C."/>
            <person name="Tagirdzhanova G."/>
        </authorList>
    </citation>
    <scope>NUCLEOTIDE SEQUENCE [LARGE SCALE GENOMIC DNA]</scope>
</reference>